<evidence type="ECO:0000256" key="9">
    <source>
        <dbReference type="ARBA" id="ARBA00040198"/>
    </source>
</evidence>
<reference evidence="13" key="2">
    <citation type="submission" date="2025-09" db="UniProtKB">
        <authorList>
            <consortium name="Ensembl"/>
        </authorList>
    </citation>
    <scope>IDENTIFICATION</scope>
</reference>
<dbReference type="InterPro" id="IPR019764">
    <property type="entry name" value="Endothelin_toxin_CS"/>
</dbReference>
<evidence type="ECO:0000256" key="7">
    <source>
        <dbReference type="ARBA" id="ARBA00023157"/>
    </source>
</evidence>
<evidence type="ECO:0000313" key="14">
    <source>
        <dbReference type="Proteomes" id="UP000694393"/>
    </source>
</evidence>
<dbReference type="Pfam" id="PF00322">
    <property type="entry name" value="Endothelin"/>
    <property type="match status" value="1"/>
</dbReference>
<evidence type="ECO:0000256" key="3">
    <source>
        <dbReference type="ARBA" id="ARBA00010959"/>
    </source>
</evidence>
<feature type="compositionally biased region" description="Polar residues" evidence="11">
    <location>
        <begin position="165"/>
        <end position="178"/>
    </location>
</feature>
<dbReference type="Proteomes" id="UP000694393">
    <property type="component" value="Unplaced"/>
</dbReference>
<dbReference type="GO" id="GO:0005615">
    <property type="term" value="C:extracellular space"/>
    <property type="evidence" value="ECO:0007669"/>
    <property type="project" value="TreeGrafter"/>
</dbReference>
<keyword evidence="6" id="KW-0838">Vasoactive</keyword>
<dbReference type="GO" id="GO:0019229">
    <property type="term" value="P:regulation of vasoconstriction"/>
    <property type="evidence" value="ECO:0007669"/>
    <property type="project" value="InterPro"/>
</dbReference>
<keyword evidence="14" id="KW-1185">Reference proteome</keyword>
<accession>A0A8C8RS56</accession>
<dbReference type="GO" id="GO:0031708">
    <property type="term" value="F:endothelin B receptor binding"/>
    <property type="evidence" value="ECO:0007669"/>
    <property type="project" value="TreeGrafter"/>
</dbReference>
<dbReference type="PANTHER" id="PTHR13874:SF11">
    <property type="entry name" value="ENDOTHELIN-3"/>
    <property type="match status" value="1"/>
</dbReference>
<name>A0A8C8RS56_9SAUR</name>
<dbReference type="SMART" id="SM00272">
    <property type="entry name" value="END"/>
    <property type="match status" value="2"/>
</dbReference>
<evidence type="ECO:0000256" key="11">
    <source>
        <dbReference type="SAM" id="MobiDB-lite"/>
    </source>
</evidence>
<keyword evidence="4" id="KW-0964">Secreted</keyword>
<keyword evidence="5" id="KW-0732">Signal</keyword>
<evidence type="ECO:0000256" key="6">
    <source>
        <dbReference type="ARBA" id="ARBA00022858"/>
    </source>
</evidence>
<keyword evidence="8" id="KW-0839">Vasoconstrictor</keyword>
<comment type="subcellular location">
    <subcellularLocation>
        <location evidence="2">Secreted</location>
    </subcellularLocation>
</comment>
<dbReference type="InterPro" id="IPR001928">
    <property type="entry name" value="Endothln-like_toxin"/>
</dbReference>
<evidence type="ECO:0000256" key="1">
    <source>
        <dbReference type="ARBA" id="ARBA00003023"/>
    </source>
</evidence>
<proteinExistence type="inferred from homology"/>
<evidence type="ECO:0000256" key="2">
    <source>
        <dbReference type="ARBA" id="ARBA00004613"/>
    </source>
</evidence>
<comment type="similarity">
    <text evidence="3">Belongs to the endothelin/sarafotoxin family.</text>
</comment>
<dbReference type="PANTHER" id="PTHR13874">
    <property type="entry name" value="ENDOTHELIN"/>
    <property type="match status" value="1"/>
</dbReference>
<dbReference type="GO" id="GO:0014826">
    <property type="term" value="P:vein smooth muscle contraction"/>
    <property type="evidence" value="ECO:0007669"/>
    <property type="project" value="TreeGrafter"/>
</dbReference>
<protein>
    <recommendedName>
        <fullName evidence="9">Endothelin-3</fullName>
    </recommendedName>
    <alternativeName>
        <fullName evidence="10">Preproendothelin-3</fullName>
    </alternativeName>
</protein>
<keyword evidence="7" id="KW-1015">Disulfide bond</keyword>
<dbReference type="GO" id="GO:0005179">
    <property type="term" value="F:hormone activity"/>
    <property type="evidence" value="ECO:0007669"/>
    <property type="project" value="TreeGrafter"/>
</dbReference>
<reference evidence="13" key="1">
    <citation type="submission" date="2025-08" db="UniProtKB">
        <authorList>
            <consortium name="Ensembl"/>
        </authorList>
    </citation>
    <scope>IDENTIFICATION</scope>
</reference>
<dbReference type="GO" id="GO:0003100">
    <property type="term" value="P:regulation of systemic arterial blood pressure by endothelin"/>
    <property type="evidence" value="ECO:0007669"/>
    <property type="project" value="TreeGrafter"/>
</dbReference>
<evidence type="ECO:0000256" key="8">
    <source>
        <dbReference type="ARBA" id="ARBA00023322"/>
    </source>
</evidence>
<feature type="domain" description="Endothelin-like toxin" evidence="12">
    <location>
        <begin position="126"/>
        <end position="147"/>
    </location>
</feature>
<evidence type="ECO:0000256" key="5">
    <source>
        <dbReference type="ARBA" id="ARBA00022729"/>
    </source>
</evidence>
<dbReference type="PROSITE" id="PS00270">
    <property type="entry name" value="ENDOTHELIN"/>
    <property type="match status" value="2"/>
</dbReference>
<feature type="compositionally biased region" description="Basic and acidic residues" evidence="11">
    <location>
        <begin position="149"/>
        <end position="163"/>
    </location>
</feature>
<evidence type="ECO:0000256" key="10">
    <source>
        <dbReference type="ARBA" id="ARBA00041850"/>
    </source>
</evidence>
<evidence type="ECO:0000256" key="4">
    <source>
        <dbReference type="ARBA" id="ARBA00022525"/>
    </source>
</evidence>
<dbReference type="Ensembl" id="ENSPCET00000010116.1">
    <property type="protein sequence ID" value="ENSPCEP00000009784.1"/>
    <property type="gene ID" value="ENSPCEG00000007782.1"/>
</dbReference>
<feature type="domain" description="Endothelin-like toxin" evidence="12">
    <location>
        <begin position="64"/>
        <end position="85"/>
    </location>
</feature>
<dbReference type="InterPro" id="IPR020475">
    <property type="entry name" value="Endothelin"/>
</dbReference>
<feature type="region of interest" description="Disordered" evidence="11">
    <location>
        <begin position="149"/>
        <end position="178"/>
    </location>
</feature>
<evidence type="ECO:0000313" key="13">
    <source>
        <dbReference type="Ensembl" id="ENSPCEP00000009784.1"/>
    </source>
</evidence>
<dbReference type="AlphaFoldDB" id="A0A8C8RS56"/>
<sequence>APRPQYLVDSSRSPRSPALQERVGAENQGRAAAKGLLVGGGAGRGGKADGRAVAPGVPRRRAKRCTCYTYKDKECVYYCHLDIIWINTPERTVPYGLSNYRGSFRGKRSTAQLCRSSESLDWSLSRCSCLDAQDKQCTLFCTRTQDSRCNQEKRQQRKSKAEKMNTPSFSSREGQGSF</sequence>
<evidence type="ECO:0000259" key="12">
    <source>
        <dbReference type="SMART" id="SM00272"/>
    </source>
</evidence>
<organism evidence="13 14">
    <name type="scientific">Pelusios castaneus</name>
    <name type="common">West African mud turtle</name>
    <dbReference type="NCBI Taxonomy" id="367368"/>
    <lineage>
        <taxon>Eukaryota</taxon>
        <taxon>Metazoa</taxon>
        <taxon>Chordata</taxon>
        <taxon>Craniata</taxon>
        <taxon>Vertebrata</taxon>
        <taxon>Euteleostomi</taxon>
        <taxon>Archelosauria</taxon>
        <taxon>Testudinata</taxon>
        <taxon>Testudines</taxon>
        <taxon>Pleurodira</taxon>
        <taxon>Pelomedusidae</taxon>
        <taxon>Pelusios</taxon>
    </lineage>
</organism>
<dbReference type="GO" id="GO:0006874">
    <property type="term" value="P:intracellular calcium ion homeostasis"/>
    <property type="evidence" value="ECO:0007669"/>
    <property type="project" value="TreeGrafter"/>
</dbReference>
<comment type="function">
    <text evidence="1">Endothelins are endothelium-derived vasoconstrictor peptides.</text>
</comment>
<dbReference type="PRINTS" id="PR00365">
    <property type="entry name" value="ENDOTHELIN"/>
</dbReference>
<feature type="region of interest" description="Disordered" evidence="11">
    <location>
        <begin position="1"/>
        <end position="31"/>
    </location>
</feature>